<reference evidence="1" key="1">
    <citation type="submission" date="2021-05" db="EMBL/GenBank/DDBJ databases">
        <authorList>
            <person name="Scholz U."/>
            <person name="Mascher M."/>
            <person name="Fiebig A."/>
        </authorList>
    </citation>
    <scope>NUCLEOTIDE SEQUENCE [LARGE SCALE GENOMIC DNA]</scope>
</reference>
<accession>A0ACD5TC61</accession>
<protein>
    <submittedName>
        <fullName evidence="1">Uncharacterized protein</fullName>
    </submittedName>
</protein>
<proteinExistence type="predicted"/>
<dbReference type="Proteomes" id="UP001732700">
    <property type="component" value="Chromosome 1A"/>
</dbReference>
<evidence type="ECO:0000313" key="2">
    <source>
        <dbReference type="Proteomes" id="UP001732700"/>
    </source>
</evidence>
<keyword evidence="2" id="KW-1185">Reference proteome</keyword>
<organism evidence="1 2">
    <name type="scientific">Avena sativa</name>
    <name type="common">Oat</name>
    <dbReference type="NCBI Taxonomy" id="4498"/>
    <lineage>
        <taxon>Eukaryota</taxon>
        <taxon>Viridiplantae</taxon>
        <taxon>Streptophyta</taxon>
        <taxon>Embryophyta</taxon>
        <taxon>Tracheophyta</taxon>
        <taxon>Spermatophyta</taxon>
        <taxon>Magnoliopsida</taxon>
        <taxon>Liliopsida</taxon>
        <taxon>Poales</taxon>
        <taxon>Poaceae</taxon>
        <taxon>BOP clade</taxon>
        <taxon>Pooideae</taxon>
        <taxon>Poodae</taxon>
        <taxon>Poeae</taxon>
        <taxon>Poeae Chloroplast Group 1 (Aveneae type)</taxon>
        <taxon>Aveninae</taxon>
        <taxon>Avena</taxon>
    </lineage>
</organism>
<name>A0ACD5TC61_AVESA</name>
<evidence type="ECO:0000313" key="1">
    <source>
        <dbReference type="EnsemblPlants" id="AVESA.00010b.r2.1AG0028260.1.CDS"/>
    </source>
</evidence>
<sequence length="290" mass="31527">MAAAKIRWGELEEDDGGDLDFLLPPRVVLGPDENGFKKTVEYRFDDDGNKVKVTTTTRVRKLARARLSKAAVERRHWSKFGDAASGDDASARLTVVSTEEILLERPRAPGSKADEPSASGDPLAMASKGGAVLMVCRTCGKKGDHWTSKCPYKDLAPASDTLDRPPTSDGPPTLGGGAGATKGSYVPPRLRAGAVQDAGHDMRRRNDENSVRVTNLSEDTREPDVLELFRTFGPVSRVYVAVDQKTGSSRGFGFVNFVHREDAEKAISKLNGYGYDNLILHVEWATPRPS</sequence>
<reference evidence="1" key="2">
    <citation type="submission" date="2025-09" db="UniProtKB">
        <authorList>
            <consortium name="EnsemblPlants"/>
        </authorList>
    </citation>
    <scope>IDENTIFICATION</scope>
</reference>
<dbReference type="EnsemblPlants" id="AVESA.00010b.r2.1AG0028260.1">
    <property type="protein sequence ID" value="AVESA.00010b.r2.1AG0028260.1.CDS"/>
    <property type="gene ID" value="AVESA.00010b.r2.1AG0028260"/>
</dbReference>